<proteinExistence type="predicted"/>
<reference evidence="1 2" key="1">
    <citation type="journal article" date="2019" name="Genome Biol. Evol.">
        <title>Insights into the evolution of the New World diploid cottons (Gossypium, subgenus Houzingenia) based on genome sequencing.</title>
        <authorList>
            <person name="Grover C.E."/>
            <person name="Arick M.A. 2nd"/>
            <person name="Thrash A."/>
            <person name="Conover J.L."/>
            <person name="Sanders W.S."/>
            <person name="Peterson D.G."/>
            <person name="Frelichowski J.E."/>
            <person name="Scheffler J.A."/>
            <person name="Scheffler B.E."/>
            <person name="Wendel J.F."/>
        </authorList>
    </citation>
    <scope>NUCLEOTIDE SEQUENCE [LARGE SCALE GENOMIC DNA]</scope>
    <source>
        <strain evidence="1">4</strain>
        <tissue evidence="1">Leaf</tissue>
    </source>
</reference>
<accession>A0A7J8ZIA3</accession>
<comment type="caution">
    <text evidence="1">The sequence shown here is derived from an EMBL/GenBank/DDBJ whole genome shotgun (WGS) entry which is preliminary data.</text>
</comment>
<name>A0A7J8ZIA3_9ROSI</name>
<dbReference type="EMBL" id="JABEZV010000005">
    <property type="protein sequence ID" value="MBA0711587.1"/>
    <property type="molecule type" value="Genomic_DNA"/>
</dbReference>
<feature type="non-terminal residue" evidence="1">
    <location>
        <position position="112"/>
    </location>
</feature>
<evidence type="ECO:0000313" key="1">
    <source>
        <dbReference type="EMBL" id="MBA0711587.1"/>
    </source>
</evidence>
<evidence type="ECO:0000313" key="2">
    <source>
        <dbReference type="Proteomes" id="UP000593574"/>
    </source>
</evidence>
<keyword evidence="2" id="KW-1185">Reference proteome</keyword>
<organism evidence="1 2">
    <name type="scientific">Gossypium laxum</name>
    <dbReference type="NCBI Taxonomy" id="34288"/>
    <lineage>
        <taxon>Eukaryota</taxon>
        <taxon>Viridiplantae</taxon>
        <taxon>Streptophyta</taxon>
        <taxon>Embryophyta</taxon>
        <taxon>Tracheophyta</taxon>
        <taxon>Spermatophyta</taxon>
        <taxon>Magnoliopsida</taxon>
        <taxon>eudicotyledons</taxon>
        <taxon>Gunneridae</taxon>
        <taxon>Pentapetalae</taxon>
        <taxon>rosids</taxon>
        <taxon>malvids</taxon>
        <taxon>Malvales</taxon>
        <taxon>Malvaceae</taxon>
        <taxon>Malvoideae</taxon>
        <taxon>Gossypium</taxon>
    </lineage>
</organism>
<sequence length="112" mass="12818">MIGRVTKRVKRPEEEPLDEVGDLEILCDGTLESISSRDAILNTGLTNNAVDAEWEVDDFDFREDDVRKGVFDGVPSIEFFDRFYALIEKSMSKTLMIKLLGRKIGYNALWNK</sequence>
<protein>
    <submittedName>
        <fullName evidence="1">Uncharacterized protein</fullName>
    </submittedName>
</protein>
<dbReference type="AlphaFoldDB" id="A0A7J8ZIA3"/>
<gene>
    <name evidence="1" type="ORF">Golax_010751</name>
</gene>
<dbReference type="Proteomes" id="UP000593574">
    <property type="component" value="Unassembled WGS sequence"/>
</dbReference>